<evidence type="ECO:0000259" key="18">
    <source>
        <dbReference type="Pfam" id="PF03460"/>
    </source>
</evidence>
<evidence type="ECO:0000256" key="12">
    <source>
        <dbReference type="ARBA" id="ARBA00023002"/>
    </source>
</evidence>
<dbReference type="Gene3D" id="3.30.413.10">
    <property type="entry name" value="Sulfite Reductase Hemoprotein, domain 1"/>
    <property type="match status" value="2"/>
</dbReference>
<dbReference type="FunFam" id="3.30.413.10:FF:000014">
    <property type="entry name" value="Sulfite reductase [ferredoxin], chloroplastic"/>
    <property type="match status" value="1"/>
</dbReference>
<dbReference type="Gene3D" id="3.90.480.10">
    <property type="entry name" value="Sulfite Reductase Hemoprotein,Domain 2"/>
    <property type="match status" value="1"/>
</dbReference>
<dbReference type="GO" id="GO:0016002">
    <property type="term" value="F:sulfite reductase activity"/>
    <property type="evidence" value="ECO:0007669"/>
    <property type="project" value="TreeGrafter"/>
</dbReference>
<dbReference type="InterPro" id="IPR006066">
    <property type="entry name" value="NO2/SO3_Rdtase_FeS/sirohaem_BS"/>
</dbReference>
<name>A0AAW1QJ83_9CHLO</name>
<comment type="cofactor">
    <cofactor evidence="2">
        <name>[4Fe-4S] cluster</name>
        <dbReference type="ChEBI" id="CHEBI:49883"/>
    </cofactor>
</comment>
<keyword evidence="10" id="KW-0479">Metal-binding</keyword>
<evidence type="ECO:0000256" key="3">
    <source>
        <dbReference type="ARBA" id="ARBA00002010"/>
    </source>
</evidence>
<evidence type="ECO:0000256" key="10">
    <source>
        <dbReference type="ARBA" id="ARBA00022723"/>
    </source>
</evidence>
<evidence type="ECO:0000256" key="14">
    <source>
        <dbReference type="ARBA" id="ARBA00023014"/>
    </source>
</evidence>
<comment type="function">
    <text evidence="3">DNA-binding protein that binds to both double-stranded and single-stranded DNA without significant sequence specificity to reversibly repress the transcriptional activity of chloroplast nucleoids by promoting DNA compaction and possibly regulate DNA replication.</text>
</comment>
<accession>A0AAW1QJ83</accession>
<proteinExistence type="inferred from homology"/>
<keyword evidence="8" id="KW-0004">4Fe-4S</keyword>
<dbReference type="NCBIfam" id="TIGR02042">
    <property type="entry name" value="sir"/>
    <property type="match status" value="1"/>
</dbReference>
<evidence type="ECO:0000256" key="11">
    <source>
        <dbReference type="ARBA" id="ARBA00022784"/>
    </source>
</evidence>
<evidence type="ECO:0000313" key="20">
    <source>
        <dbReference type="Proteomes" id="UP001445335"/>
    </source>
</evidence>
<dbReference type="Proteomes" id="UP001445335">
    <property type="component" value="Unassembled WGS sequence"/>
</dbReference>
<dbReference type="InterPro" id="IPR045854">
    <property type="entry name" value="NO2/SO3_Rdtase_4Fe4S_sf"/>
</dbReference>
<protein>
    <recommendedName>
        <fullName evidence="7">assimilatory sulfite reductase (ferredoxin)</fullName>
        <ecNumber evidence="7">1.8.7.1</ecNumber>
    </recommendedName>
</protein>
<dbReference type="InterPro" id="IPR045169">
    <property type="entry name" value="NO2/SO3_Rdtase_4Fe4S_prot"/>
</dbReference>
<evidence type="ECO:0000256" key="1">
    <source>
        <dbReference type="ARBA" id="ARBA00001929"/>
    </source>
</evidence>
<comment type="subunit">
    <text evidence="15">Monomer. Interacts with ferredoxin.</text>
</comment>
<dbReference type="PANTHER" id="PTHR11493:SF47">
    <property type="entry name" value="SULFITE REDUCTASE [NADPH] SUBUNIT BETA"/>
    <property type="match status" value="1"/>
</dbReference>
<comment type="catalytic activity">
    <reaction evidence="16">
        <text>hydrogen sulfide + 6 oxidized [2Fe-2S]-[ferredoxin] + 3 H2O = sulfite + 6 reduced [2Fe-2S]-[ferredoxin] + 7 H(+)</text>
        <dbReference type="Rhea" id="RHEA:23132"/>
        <dbReference type="Rhea" id="RHEA-COMP:10000"/>
        <dbReference type="Rhea" id="RHEA-COMP:10001"/>
        <dbReference type="ChEBI" id="CHEBI:15377"/>
        <dbReference type="ChEBI" id="CHEBI:15378"/>
        <dbReference type="ChEBI" id="CHEBI:17359"/>
        <dbReference type="ChEBI" id="CHEBI:29919"/>
        <dbReference type="ChEBI" id="CHEBI:33737"/>
        <dbReference type="ChEBI" id="CHEBI:33738"/>
        <dbReference type="EC" id="1.8.7.1"/>
    </reaction>
</comment>
<keyword evidence="9" id="KW-0349">Heme</keyword>
<reference evidence="19 20" key="1">
    <citation type="journal article" date="2024" name="Nat. Commun.">
        <title>Phylogenomics reveals the evolutionary origins of lichenization in chlorophyte algae.</title>
        <authorList>
            <person name="Puginier C."/>
            <person name="Libourel C."/>
            <person name="Otte J."/>
            <person name="Skaloud P."/>
            <person name="Haon M."/>
            <person name="Grisel S."/>
            <person name="Petersen M."/>
            <person name="Berrin J.G."/>
            <person name="Delaux P.M."/>
            <person name="Dal Grande F."/>
            <person name="Keller J."/>
        </authorList>
    </citation>
    <scope>NUCLEOTIDE SEQUENCE [LARGE SCALE GENOMIC DNA]</scope>
    <source>
        <strain evidence="19 20">SAG 245.80</strain>
    </source>
</reference>
<dbReference type="GO" id="GO:0042644">
    <property type="term" value="C:chloroplast nucleoid"/>
    <property type="evidence" value="ECO:0007669"/>
    <property type="project" value="UniProtKB-SubCell"/>
</dbReference>
<evidence type="ECO:0000256" key="13">
    <source>
        <dbReference type="ARBA" id="ARBA00023004"/>
    </source>
</evidence>
<feature type="domain" description="Nitrite/Sulfite reductase ferredoxin-like" evidence="18">
    <location>
        <begin position="97"/>
        <end position="155"/>
    </location>
</feature>
<keyword evidence="12" id="KW-0560">Oxidoreductase</keyword>
<keyword evidence="14" id="KW-0411">Iron-sulfur</keyword>
<dbReference type="InterPro" id="IPR005117">
    <property type="entry name" value="NiRdtase/SiRdtase_haem-b_fer"/>
</dbReference>
<organism evidence="19 20">
    <name type="scientific">Elliptochloris bilobata</name>
    <dbReference type="NCBI Taxonomy" id="381761"/>
    <lineage>
        <taxon>Eukaryota</taxon>
        <taxon>Viridiplantae</taxon>
        <taxon>Chlorophyta</taxon>
        <taxon>core chlorophytes</taxon>
        <taxon>Trebouxiophyceae</taxon>
        <taxon>Trebouxiophyceae incertae sedis</taxon>
        <taxon>Elliptochloris clade</taxon>
        <taxon>Elliptochloris</taxon>
    </lineage>
</organism>
<evidence type="ECO:0000256" key="9">
    <source>
        <dbReference type="ARBA" id="ARBA00022617"/>
    </source>
</evidence>
<dbReference type="EC" id="1.8.7.1" evidence="7"/>
<dbReference type="GO" id="GO:0020037">
    <property type="term" value="F:heme binding"/>
    <property type="evidence" value="ECO:0007669"/>
    <property type="project" value="InterPro"/>
</dbReference>
<dbReference type="Pfam" id="PF03460">
    <property type="entry name" value="NIR_SIR_ferr"/>
    <property type="match status" value="2"/>
</dbReference>
<keyword evidence="11" id="KW-0883">Thioether bond</keyword>
<comment type="function">
    <text evidence="4">Essential protein with sulfite reductase activity required in assimilatory sulfate reduction pathway during both primary and secondary metabolism and thus involved in development and growth.</text>
</comment>
<dbReference type="GO" id="GO:0009337">
    <property type="term" value="C:sulfite reductase complex (NADPH)"/>
    <property type="evidence" value="ECO:0007669"/>
    <property type="project" value="TreeGrafter"/>
</dbReference>
<dbReference type="InterPro" id="IPR006067">
    <property type="entry name" value="NO2/SO3_Rdtase_4Fe4S_dom"/>
</dbReference>
<evidence type="ECO:0000313" key="19">
    <source>
        <dbReference type="EMBL" id="KAK9821338.1"/>
    </source>
</evidence>
<dbReference type="Pfam" id="PF01077">
    <property type="entry name" value="NIR_SIR"/>
    <property type="match status" value="1"/>
</dbReference>
<feature type="domain" description="Nitrite/Sulfite reductase ferredoxin-like" evidence="18">
    <location>
        <begin position="394"/>
        <end position="456"/>
    </location>
</feature>
<dbReference type="NCBIfam" id="NF010029">
    <property type="entry name" value="PRK13504.1"/>
    <property type="match status" value="1"/>
</dbReference>
<dbReference type="GO" id="GO:0050311">
    <property type="term" value="F:sulfite reductase (ferredoxin) activity"/>
    <property type="evidence" value="ECO:0007669"/>
    <property type="project" value="UniProtKB-EC"/>
</dbReference>
<evidence type="ECO:0000256" key="5">
    <source>
        <dbReference type="ARBA" id="ARBA00004595"/>
    </source>
</evidence>
<comment type="subcellular location">
    <subcellularLocation>
        <location evidence="5">Plastid</location>
        <location evidence="5">Chloroplast stroma</location>
        <location evidence="5">Chloroplast nucleoid</location>
    </subcellularLocation>
</comment>
<dbReference type="GO" id="GO:0000103">
    <property type="term" value="P:sulfate assimilation"/>
    <property type="evidence" value="ECO:0007669"/>
    <property type="project" value="TreeGrafter"/>
</dbReference>
<dbReference type="PRINTS" id="PR00397">
    <property type="entry name" value="SIROHAEM"/>
</dbReference>
<evidence type="ECO:0000256" key="2">
    <source>
        <dbReference type="ARBA" id="ARBA00001966"/>
    </source>
</evidence>
<gene>
    <name evidence="19" type="ORF">WJX81_007323</name>
</gene>
<dbReference type="GO" id="GO:0046872">
    <property type="term" value="F:metal ion binding"/>
    <property type="evidence" value="ECO:0007669"/>
    <property type="project" value="UniProtKB-KW"/>
</dbReference>
<dbReference type="AlphaFoldDB" id="A0AAW1QJ83"/>
<evidence type="ECO:0000256" key="16">
    <source>
        <dbReference type="ARBA" id="ARBA00049518"/>
    </source>
</evidence>
<evidence type="ECO:0000256" key="15">
    <source>
        <dbReference type="ARBA" id="ARBA00046513"/>
    </source>
</evidence>
<dbReference type="SUPFAM" id="SSF56014">
    <property type="entry name" value="Nitrite and sulphite reductase 4Fe-4S domain-like"/>
    <property type="match status" value="2"/>
</dbReference>
<dbReference type="PROSITE" id="PS00365">
    <property type="entry name" value="NIR_SIR"/>
    <property type="match status" value="1"/>
</dbReference>
<feature type="domain" description="Nitrite/sulphite reductase 4Fe-4S" evidence="17">
    <location>
        <begin position="199"/>
        <end position="375"/>
    </location>
</feature>
<keyword evidence="13" id="KW-0408">Iron</keyword>
<dbReference type="PANTHER" id="PTHR11493">
    <property type="entry name" value="SULFITE REDUCTASE [NADPH] SUBUNIT BETA-RELATED"/>
    <property type="match status" value="1"/>
</dbReference>
<evidence type="ECO:0000256" key="8">
    <source>
        <dbReference type="ARBA" id="ARBA00022485"/>
    </source>
</evidence>
<dbReference type="GO" id="GO:0051539">
    <property type="term" value="F:4 iron, 4 sulfur cluster binding"/>
    <property type="evidence" value="ECO:0007669"/>
    <property type="project" value="UniProtKB-KW"/>
</dbReference>
<keyword evidence="20" id="KW-1185">Reference proteome</keyword>
<dbReference type="FunFam" id="3.30.413.10:FF:000008">
    <property type="entry name" value="Sulfite reductase [ferredoxin], chloroplastic"/>
    <property type="match status" value="1"/>
</dbReference>
<dbReference type="EMBL" id="JALJOU010000103">
    <property type="protein sequence ID" value="KAK9821338.1"/>
    <property type="molecule type" value="Genomic_DNA"/>
</dbReference>
<evidence type="ECO:0000256" key="6">
    <source>
        <dbReference type="ARBA" id="ARBA00010429"/>
    </source>
</evidence>
<dbReference type="InterPro" id="IPR011787">
    <property type="entry name" value="SiR_ferredoxin-dep"/>
</dbReference>
<comment type="cofactor">
    <cofactor evidence="1">
        <name>siroheme</name>
        <dbReference type="ChEBI" id="CHEBI:60052"/>
    </cofactor>
</comment>
<dbReference type="InterPro" id="IPR036136">
    <property type="entry name" value="Nit/Sulf_reduc_fer-like_dom_sf"/>
</dbReference>
<evidence type="ECO:0000256" key="7">
    <source>
        <dbReference type="ARBA" id="ARBA00012353"/>
    </source>
</evidence>
<dbReference type="SUPFAM" id="SSF55124">
    <property type="entry name" value="Nitrite/Sulfite reductase N-terminal domain-like"/>
    <property type="match status" value="2"/>
</dbReference>
<comment type="similarity">
    <text evidence="6">Belongs to the nitrite and sulfite reductase 4Fe-4S domain family.</text>
</comment>
<evidence type="ECO:0000256" key="4">
    <source>
        <dbReference type="ARBA" id="ARBA00003329"/>
    </source>
</evidence>
<evidence type="ECO:0000259" key="17">
    <source>
        <dbReference type="Pfam" id="PF01077"/>
    </source>
</evidence>
<comment type="caution">
    <text evidence="19">The sequence shown here is derived from an EMBL/GenBank/DDBJ whole genome shotgun (WGS) entry which is preliminary data.</text>
</comment>
<sequence length="656" mass="72257">MVVQQKLGLQPCSRPSTGRAATHVTCVATPTRPPTTKLAKRSKVELLKEDSDYLRHPLMEELVSAATNIKEEAAQLMKFHGSYQQDNREERGAGKGKAYMFMMRTKQPAGLVSNQLYLTMDDLADQFGNGTLRLTTRQTYQLHGVLKQDLKSVFSSVIKNMGSTLGACGDVNRNVLAPPAPCTDRPEYAECERLAEQLADLLAPQSGAYYDIWLDGEKFVSSQMEDPAVTEARAFNGFGTNFEGSPEPIYGQLFLPRKFKIAITVPGDNSVDLLTNDLGIVVIADEAGAVLGYDLLVGGGMGRTNRNAATYPRIADALGFVAKEDILHAVKAIVATQRDYGRRDDRKMARLKYLVDEWGVPKFRSVVEQYFGKKLQPFRPLPAWEYKDYLGWMEQGDGKLAYGIFVENGRLKGEMKKALRTVIERYELPVRLTPNQNLILTAIDPSWKADILATLTSAGVKDVVDLDSMVRTSMACPALPLCGLAVTEAERSLPDINRRLRALLTGLGLDDLESLVVRMTGCPNGCARPYMAELGFVGDGPNSYQLWLGGSLNQTRLAEAFQDRVKLQDIEKTLEPIFFLYKQRRAPGEPFGDFCARVGSSAIRDYTKGYVAEAEAGTLPTVAIAHDVYAALQATAASQGKSDTHLATEALRHYLA</sequence>